<dbReference type="AlphaFoldDB" id="A0A7J9J8L1"/>
<proteinExistence type="predicted"/>
<dbReference type="InterPro" id="IPR040256">
    <property type="entry name" value="At4g02000-like"/>
</dbReference>
<name>A0A7J9J8L1_9ROSI</name>
<dbReference type="PANTHER" id="PTHR31286:SF173">
    <property type="entry name" value="DUF4283 DOMAIN-CONTAINING PROTEIN"/>
    <property type="match status" value="1"/>
</dbReference>
<evidence type="ECO:0000313" key="4">
    <source>
        <dbReference type="Proteomes" id="UP000593575"/>
    </source>
</evidence>
<protein>
    <recommendedName>
        <fullName evidence="2">DUF4283 domain-containing protein</fullName>
    </recommendedName>
</protein>
<dbReference type="PANTHER" id="PTHR31286">
    <property type="entry name" value="GLYCINE-RICH CELL WALL STRUCTURAL PROTEIN 1.8-LIKE"/>
    <property type="match status" value="1"/>
</dbReference>
<dbReference type="EMBL" id="JABFAE010000006">
    <property type="protein sequence ID" value="MBA0830234.1"/>
    <property type="molecule type" value="Genomic_DNA"/>
</dbReference>
<accession>A0A7J9J8L1</accession>
<dbReference type="InterPro" id="IPR025558">
    <property type="entry name" value="DUF4283"/>
</dbReference>
<gene>
    <name evidence="3" type="ORF">Goarm_014778</name>
</gene>
<feature type="domain" description="DUF4283" evidence="2">
    <location>
        <begin position="1"/>
        <end position="57"/>
    </location>
</feature>
<feature type="compositionally biased region" description="Basic and acidic residues" evidence="1">
    <location>
        <begin position="168"/>
        <end position="178"/>
    </location>
</feature>
<reference evidence="3 4" key="1">
    <citation type="journal article" date="2019" name="Genome Biol. Evol.">
        <title>Insights into the evolution of the New World diploid cottons (Gossypium, subgenus Houzingenia) based on genome sequencing.</title>
        <authorList>
            <person name="Grover C.E."/>
            <person name="Arick M.A. 2nd"/>
            <person name="Thrash A."/>
            <person name="Conover J.L."/>
            <person name="Sanders W.S."/>
            <person name="Peterson D.G."/>
            <person name="Frelichowski J.E."/>
            <person name="Scheffler J.A."/>
            <person name="Scheffler B.E."/>
            <person name="Wendel J.F."/>
        </authorList>
    </citation>
    <scope>NUCLEOTIDE SEQUENCE [LARGE SCALE GENOMIC DNA]</scope>
    <source>
        <strain evidence="3">6</strain>
        <tissue evidence="3">Leaf</tissue>
    </source>
</reference>
<sequence length="178" mass="20241">MWRPSAPIHMMDIENGYFLVKFQNKLDCKKAFFEGLWTIFGQYLTVQPWTMTFDPTQAYPSVVMAWIRFLTLPSYLYNRKIITEIRELVGKVVKLDMNTDSRTRGRCGHVENIYNFRIPDSTVEASIAPGSCSRSLAEEAVPNDVIDGEILHVEEESSAHRSTSTLKGSDRGEVVMGV</sequence>
<keyword evidence="4" id="KW-1185">Reference proteome</keyword>
<feature type="region of interest" description="Disordered" evidence="1">
    <location>
        <begin position="157"/>
        <end position="178"/>
    </location>
</feature>
<dbReference type="Proteomes" id="UP000593575">
    <property type="component" value="Unassembled WGS sequence"/>
</dbReference>
<dbReference type="Pfam" id="PF14111">
    <property type="entry name" value="DUF4283"/>
    <property type="match status" value="1"/>
</dbReference>
<evidence type="ECO:0000259" key="2">
    <source>
        <dbReference type="Pfam" id="PF14111"/>
    </source>
</evidence>
<organism evidence="3 4">
    <name type="scientific">Gossypium armourianum</name>
    <dbReference type="NCBI Taxonomy" id="34283"/>
    <lineage>
        <taxon>Eukaryota</taxon>
        <taxon>Viridiplantae</taxon>
        <taxon>Streptophyta</taxon>
        <taxon>Embryophyta</taxon>
        <taxon>Tracheophyta</taxon>
        <taxon>Spermatophyta</taxon>
        <taxon>Magnoliopsida</taxon>
        <taxon>eudicotyledons</taxon>
        <taxon>Gunneridae</taxon>
        <taxon>Pentapetalae</taxon>
        <taxon>rosids</taxon>
        <taxon>malvids</taxon>
        <taxon>Malvales</taxon>
        <taxon>Malvaceae</taxon>
        <taxon>Malvoideae</taxon>
        <taxon>Gossypium</taxon>
    </lineage>
</organism>
<evidence type="ECO:0000256" key="1">
    <source>
        <dbReference type="SAM" id="MobiDB-lite"/>
    </source>
</evidence>
<evidence type="ECO:0000313" key="3">
    <source>
        <dbReference type="EMBL" id="MBA0830234.1"/>
    </source>
</evidence>
<feature type="non-terminal residue" evidence="3">
    <location>
        <position position="1"/>
    </location>
</feature>
<comment type="caution">
    <text evidence="3">The sequence shown here is derived from an EMBL/GenBank/DDBJ whole genome shotgun (WGS) entry which is preliminary data.</text>
</comment>